<dbReference type="EMBL" id="JASBNA010000004">
    <property type="protein sequence ID" value="KAK7692181.1"/>
    <property type="molecule type" value="Genomic_DNA"/>
</dbReference>
<keyword evidence="4" id="KW-1185">Reference proteome</keyword>
<feature type="domain" description="BCS1 N-terminal" evidence="2">
    <location>
        <begin position="27"/>
        <end position="204"/>
    </location>
</feature>
<protein>
    <recommendedName>
        <fullName evidence="2">BCS1 N-terminal domain-containing protein</fullName>
    </recommendedName>
</protein>
<dbReference type="Proteomes" id="UP001385951">
    <property type="component" value="Unassembled WGS sequence"/>
</dbReference>
<accession>A0AAW0GFL2</accession>
<dbReference type="InterPro" id="IPR014851">
    <property type="entry name" value="BCS1_N"/>
</dbReference>
<gene>
    <name evidence="3" type="ORF">QCA50_003804</name>
</gene>
<reference evidence="3 4" key="1">
    <citation type="submission" date="2022-09" db="EMBL/GenBank/DDBJ databases">
        <authorList>
            <person name="Palmer J.M."/>
        </authorList>
    </citation>
    <scope>NUCLEOTIDE SEQUENCE [LARGE SCALE GENOMIC DNA]</scope>
    <source>
        <strain evidence="3 4">DSM 7382</strain>
    </source>
</reference>
<evidence type="ECO:0000259" key="2">
    <source>
        <dbReference type="SMART" id="SM01024"/>
    </source>
</evidence>
<feature type="compositionally biased region" description="Acidic residues" evidence="1">
    <location>
        <begin position="104"/>
        <end position="113"/>
    </location>
</feature>
<name>A0AAW0GFL2_9APHY</name>
<proteinExistence type="predicted"/>
<organism evidence="3 4">
    <name type="scientific">Cerrena zonata</name>
    <dbReference type="NCBI Taxonomy" id="2478898"/>
    <lineage>
        <taxon>Eukaryota</taxon>
        <taxon>Fungi</taxon>
        <taxon>Dikarya</taxon>
        <taxon>Basidiomycota</taxon>
        <taxon>Agaricomycotina</taxon>
        <taxon>Agaricomycetes</taxon>
        <taxon>Polyporales</taxon>
        <taxon>Cerrenaceae</taxon>
        <taxon>Cerrena</taxon>
    </lineage>
</organism>
<evidence type="ECO:0000256" key="1">
    <source>
        <dbReference type="SAM" id="MobiDB-lite"/>
    </source>
</evidence>
<dbReference type="AlphaFoldDB" id="A0AAW0GFL2"/>
<evidence type="ECO:0000313" key="3">
    <source>
        <dbReference type="EMBL" id="KAK7692181.1"/>
    </source>
</evidence>
<dbReference type="Pfam" id="PF08740">
    <property type="entry name" value="BCS1_N"/>
    <property type="match status" value="1"/>
</dbReference>
<evidence type="ECO:0000313" key="4">
    <source>
        <dbReference type="Proteomes" id="UP001385951"/>
    </source>
</evidence>
<feature type="region of interest" description="Disordered" evidence="1">
    <location>
        <begin position="91"/>
        <end position="115"/>
    </location>
</feature>
<dbReference type="SMART" id="SM01024">
    <property type="entry name" value="BCS1_N"/>
    <property type="match status" value="1"/>
</dbReference>
<sequence length="217" mass="24324">MDALKSLVQPLVGGGGGSGMIDGMKLVMLGGTVETARRMASSGWSHFINSFFLTAHFSEEDYPYDWLMLWLSRRPEWQRSREFETTTRSSAGFGSRIADNSFGDGDEDDESEDVPGKVKTRVVFQPTANMTHTIYYKGHWLRVSRGRKHENGCEVLSISVVARNNSILKQLVLQAKKEYELRPFIGYRSILLTRMDAGGGPTHVTRGRCHLSFSTPV</sequence>
<comment type="caution">
    <text evidence="3">The sequence shown here is derived from an EMBL/GenBank/DDBJ whole genome shotgun (WGS) entry which is preliminary data.</text>
</comment>